<dbReference type="GO" id="GO:0005737">
    <property type="term" value="C:cytoplasm"/>
    <property type="evidence" value="ECO:0007669"/>
    <property type="project" value="TreeGrafter"/>
</dbReference>
<accession>A0A5E4BU24</accession>
<gene>
    <name evidence="3" type="ORF">MONAX_5E035139</name>
</gene>
<dbReference type="EMBL" id="CABDUW010000657">
    <property type="protein sequence ID" value="VTJ73005.1"/>
    <property type="molecule type" value="Genomic_DNA"/>
</dbReference>
<keyword evidence="2" id="KW-0677">Repeat</keyword>
<sequence>HLKTPLKTLSVTNFPLSDSDWNYLSLCPNTSQLKHLELRDIRQTYFSLEPLIILLDSTTTTLENLDFEACGITDFQLQALLPALRH</sequence>
<evidence type="ECO:0000313" key="4">
    <source>
        <dbReference type="Proteomes" id="UP000335636"/>
    </source>
</evidence>
<keyword evidence="4" id="KW-1185">Reference proteome</keyword>
<proteinExistence type="predicted"/>
<name>A0A5E4BU24_MARMO</name>
<dbReference type="SUPFAM" id="SSF52047">
    <property type="entry name" value="RNI-like"/>
    <property type="match status" value="1"/>
</dbReference>
<feature type="non-terminal residue" evidence="3">
    <location>
        <position position="1"/>
    </location>
</feature>
<reference evidence="3" key="1">
    <citation type="submission" date="2019-04" db="EMBL/GenBank/DDBJ databases">
        <authorList>
            <person name="Alioto T."/>
            <person name="Alioto T."/>
        </authorList>
    </citation>
    <scope>NUCLEOTIDE SEQUENCE [LARGE SCALE GENOMIC DNA]</scope>
</reference>
<dbReference type="PANTHER" id="PTHR14224">
    <property type="entry name" value="SIMILAR TO PREFERENTIALLY EXPRESSED ANTIGEN IN MELANOMA-LIKE 3"/>
    <property type="match status" value="1"/>
</dbReference>
<evidence type="ECO:0000256" key="2">
    <source>
        <dbReference type="ARBA" id="ARBA00022737"/>
    </source>
</evidence>
<dbReference type="Proteomes" id="UP000335636">
    <property type="component" value="Unassembled WGS sequence"/>
</dbReference>
<evidence type="ECO:0000313" key="3">
    <source>
        <dbReference type="EMBL" id="VTJ73005.1"/>
    </source>
</evidence>
<dbReference type="AlphaFoldDB" id="A0A5E4BU24"/>
<protein>
    <submittedName>
        <fullName evidence="3">Uncharacterized protein</fullName>
    </submittedName>
</protein>
<organism evidence="3 4">
    <name type="scientific">Marmota monax</name>
    <name type="common">Woodchuck</name>
    <dbReference type="NCBI Taxonomy" id="9995"/>
    <lineage>
        <taxon>Eukaryota</taxon>
        <taxon>Metazoa</taxon>
        <taxon>Chordata</taxon>
        <taxon>Craniata</taxon>
        <taxon>Vertebrata</taxon>
        <taxon>Euteleostomi</taxon>
        <taxon>Mammalia</taxon>
        <taxon>Eutheria</taxon>
        <taxon>Euarchontoglires</taxon>
        <taxon>Glires</taxon>
        <taxon>Rodentia</taxon>
        <taxon>Sciuromorpha</taxon>
        <taxon>Sciuridae</taxon>
        <taxon>Xerinae</taxon>
        <taxon>Marmotini</taxon>
        <taxon>Marmota</taxon>
    </lineage>
</organism>
<keyword evidence="1" id="KW-0433">Leucine-rich repeat</keyword>
<dbReference type="PANTHER" id="PTHR14224:SF19">
    <property type="entry name" value="PRAME FAMILY MEMBER 11-RELATED"/>
    <property type="match status" value="1"/>
</dbReference>
<dbReference type="InterPro" id="IPR032675">
    <property type="entry name" value="LRR_dom_sf"/>
</dbReference>
<dbReference type="InterPro" id="IPR050694">
    <property type="entry name" value="LRRC14/PRAME"/>
</dbReference>
<dbReference type="Gene3D" id="3.80.10.10">
    <property type="entry name" value="Ribonuclease Inhibitor"/>
    <property type="match status" value="1"/>
</dbReference>
<evidence type="ECO:0000256" key="1">
    <source>
        <dbReference type="ARBA" id="ARBA00022614"/>
    </source>
</evidence>
<comment type="caution">
    <text evidence="3">The sequence shown here is derived from an EMBL/GenBank/DDBJ whole genome shotgun (WGS) entry which is preliminary data.</text>
</comment>